<dbReference type="Gene3D" id="3.40.50.300">
    <property type="entry name" value="P-loop containing nucleotide triphosphate hydrolases"/>
    <property type="match status" value="1"/>
</dbReference>
<evidence type="ECO:0000313" key="4">
    <source>
        <dbReference type="Proteomes" id="UP000054477"/>
    </source>
</evidence>
<evidence type="ECO:0000256" key="1">
    <source>
        <dbReference type="ARBA" id="ARBA00022737"/>
    </source>
</evidence>
<reference evidence="3 4" key="1">
    <citation type="submission" date="2014-04" db="EMBL/GenBank/DDBJ databases">
        <authorList>
            <consortium name="DOE Joint Genome Institute"/>
            <person name="Kuo A."/>
            <person name="Kohler A."/>
            <person name="Nagy L.G."/>
            <person name="Floudas D."/>
            <person name="Copeland A."/>
            <person name="Barry K.W."/>
            <person name="Cichocki N."/>
            <person name="Veneault-Fourrey C."/>
            <person name="LaButti K."/>
            <person name="Lindquist E.A."/>
            <person name="Lipzen A."/>
            <person name="Lundell T."/>
            <person name="Morin E."/>
            <person name="Murat C."/>
            <person name="Sun H."/>
            <person name="Tunlid A."/>
            <person name="Henrissat B."/>
            <person name="Grigoriev I.V."/>
            <person name="Hibbett D.S."/>
            <person name="Martin F."/>
            <person name="Nordberg H.P."/>
            <person name="Cantor M.N."/>
            <person name="Hua S.X."/>
        </authorList>
    </citation>
    <scope>NUCLEOTIDE SEQUENCE [LARGE SCALE GENOMIC DNA]</scope>
    <source>
        <strain evidence="3 4">LaAM-08-1</strain>
    </source>
</reference>
<accession>A0A0C9XR66</accession>
<keyword evidence="4" id="KW-1185">Reference proteome</keyword>
<evidence type="ECO:0000313" key="3">
    <source>
        <dbReference type="EMBL" id="KIK04169.1"/>
    </source>
</evidence>
<reference evidence="4" key="2">
    <citation type="submission" date="2015-01" db="EMBL/GenBank/DDBJ databases">
        <title>Evolutionary Origins and Diversification of the Mycorrhizal Mutualists.</title>
        <authorList>
            <consortium name="DOE Joint Genome Institute"/>
            <consortium name="Mycorrhizal Genomics Consortium"/>
            <person name="Kohler A."/>
            <person name="Kuo A."/>
            <person name="Nagy L.G."/>
            <person name="Floudas D."/>
            <person name="Copeland A."/>
            <person name="Barry K.W."/>
            <person name="Cichocki N."/>
            <person name="Veneault-Fourrey C."/>
            <person name="LaButti K."/>
            <person name="Lindquist E.A."/>
            <person name="Lipzen A."/>
            <person name="Lundell T."/>
            <person name="Morin E."/>
            <person name="Murat C."/>
            <person name="Riley R."/>
            <person name="Ohm R."/>
            <person name="Sun H."/>
            <person name="Tunlid A."/>
            <person name="Henrissat B."/>
            <person name="Grigoriev I.V."/>
            <person name="Hibbett D.S."/>
            <person name="Martin F."/>
        </authorList>
    </citation>
    <scope>NUCLEOTIDE SEQUENCE [LARGE SCALE GENOMIC DNA]</scope>
    <source>
        <strain evidence="4">LaAM-08-1</strain>
    </source>
</reference>
<feature type="domain" description="Nephrocystin 3-like N-terminal" evidence="2">
    <location>
        <begin position="70"/>
        <end position="225"/>
    </location>
</feature>
<dbReference type="HOGENOM" id="CLU_000288_6_10_1"/>
<dbReference type="AlphaFoldDB" id="A0A0C9XR66"/>
<dbReference type="SUPFAM" id="SSF52540">
    <property type="entry name" value="P-loop containing nucleoside triphosphate hydrolases"/>
    <property type="match status" value="1"/>
</dbReference>
<dbReference type="OrthoDB" id="4760524at2759"/>
<dbReference type="Proteomes" id="UP000054477">
    <property type="component" value="Unassembled WGS sequence"/>
</dbReference>
<dbReference type="PANTHER" id="PTHR10039:SF14">
    <property type="entry name" value="NACHT DOMAIN-CONTAINING PROTEIN"/>
    <property type="match status" value="1"/>
</dbReference>
<organism evidence="3 4">
    <name type="scientific">Laccaria amethystina LaAM-08-1</name>
    <dbReference type="NCBI Taxonomy" id="1095629"/>
    <lineage>
        <taxon>Eukaryota</taxon>
        <taxon>Fungi</taxon>
        <taxon>Dikarya</taxon>
        <taxon>Basidiomycota</taxon>
        <taxon>Agaricomycotina</taxon>
        <taxon>Agaricomycetes</taxon>
        <taxon>Agaricomycetidae</taxon>
        <taxon>Agaricales</taxon>
        <taxon>Agaricineae</taxon>
        <taxon>Hydnangiaceae</taxon>
        <taxon>Laccaria</taxon>
    </lineage>
</organism>
<proteinExistence type="predicted"/>
<dbReference type="EMBL" id="KN838572">
    <property type="protein sequence ID" value="KIK04169.1"/>
    <property type="molecule type" value="Genomic_DNA"/>
</dbReference>
<gene>
    <name evidence="3" type="ORF">K443DRAFT_431696</name>
</gene>
<dbReference type="InterPro" id="IPR056884">
    <property type="entry name" value="NPHP3-like_N"/>
</dbReference>
<dbReference type="Pfam" id="PF24883">
    <property type="entry name" value="NPHP3_N"/>
    <property type="match status" value="1"/>
</dbReference>
<name>A0A0C9XR66_9AGAR</name>
<protein>
    <recommendedName>
        <fullName evidence="2">Nephrocystin 3-like N-terminal domain-containing protein</fullName>
    </recommendedName>
</protein>
<keyword evidence="1" id="KW-0677">Repeat</keyword>
<evidence type="ECO:0000259" key="2">
    <source>
        <dbReference type="Pfam" id="PF24883"/>
    </source>
</evidence>
<dbReference type="InterPro" id="IPR027417">
    <property type="entry name" value="P-loop_NTPase"/>
</dbReference>
<sequence length="640" mass="71883">MFASASGFLVQHSTFNEVHGDLNQGTRGLSGLQILDRVVAAGAMHDSAERFPPPKCHPRTRLAIVNDILGWVKDPNHRSKILWLNGPAGAGKSAIAQTISELCAEDDILAASFFFSRTAHGRNHAKQFFTTIAYQLAVNIPSLRPIIEEAVDVNPLLPTKSMDLQFSKLIIEPIQTNQETISLPKVIIIDGLDECREQDDQTRILQLIGQACEQRLPICFFIASRPEPTIRDALDSPVVRRSSRCLVLDDSFHPDDDIKIFLQSGFSDILEKHRRTMQSVRCWPSEADLRTLVFRSSGQFIYAATVLKFVDDRRYRPTDRLNVILGTSPAPNSSTAFADLDALYSQILSSPSNTPETFRILGALMVIHMEDLFNEFLEHFSTFFEDLLFIQRGDLYLALSGLHSLLQVPDPLDPETAPAPVLPFHRSFTDYLVDHLRSKEFCIDLGTSHADLTRCCLRALTEVYREGFKFGVEGSISGEVLVYATRTWCLHCINANPDRELMNDLEAFSVVQWVERCPGIQDPDEEIEPLVELAKVLEWLSSNPSSVTQRIFQTHSTSLDAYFMESLAKCARQDKLPLLLAVLVFSSISPYDARFFLELSAEDMPGILNPLISIVSSDYLHCDSLFRAFLVDPARARSYL</sequence>
<dbReference type="PANTHER" id="PTHR10039">
    <property type="entry name" value="AMELOGENIN"/>
    <property type="match status" value="1"/>
</dbReference>